<comment type="caution">
    <text evidence="1">The sequence shown here is derived from an EMBL/GenBank/DDBJ whole genome shotgun (WGS) entry which is preliminary data.</text>
</comment>
<evidence type="ECO:0000313" key="1">
    <source>
        <dbReference type="EMBL" id="KAH7833933.1"/>
    </source>
</evidence>
<evidence type="ECO:0000313" key="2">
    <source>
        <dbReference type="Proteomes" id="UP000828048"/>
    </source>
</evidence>
<name>A0ACB7WZK8_9ERIC</name>
<protein>
    <submittedName>
        <fullName evidence="1">Uncharacterized protein</fullName>
    </submittedName>
</protein>
<dbReference type="Proteomes" id="UP000828048">
    <property type="component" value="Chromosome 2"/>
</dbReference>
<accession>A0ACB7WZK8</accession>
<proteinExistence type="predicted"/>
<keyword evidence="2" id="KW-1185">Reference proteome</keyword>
<sequence>MKASSLPNLNRETTSFTNFFTLVQDPNHHDDTTLNKRQKIEHSEDTEASETSPFKDILSPLLSFNERTENHFPIGGSFYQWDQMDRTQPRWALSPNGSDTNVSVGSNQFSGDDVGWREREFGFEPSLGSERLVMEPATASPWRYVITPYNEYPPLLGLLLKLQNGELEWSTRREILKVLGIMGALDPHAHKRNQLLLGSHGEVTHAASDTGQHNRSMDELPMEPSFATSEDYYSMVAINSLMQILRDPSLSSYHQKVVGSLMFIFKVLPDLFHTLRMCEDGLKEFITRKLGTLVSIVRQHIRKYLPELLLLISELWSSFMLPAANRPVHGYPVLHLVEQLCLALNDEFRTKLPDILPCCIQVLSDAERCNDYTYVLDILHTLEVFGGTLDEHMHLLLPALIRLFRVDASVEIVRASIKTFTRLIPHVQVTSHISALVHHLKLVLDGLVLTKFEHVNVGLETLDGTQVSSYFTYKECSHSEITDSVLYFDSQVLEKVGRLCLGGCRPRS</sequence>
<dbReference type="EMBL" id="CM037152">
    <property type="protein sequence ID" value="KAH7833933.1"/>
    <property type="molecule type" value="Genomic_DNA"/>
</dbReference>
<gene>
    <name evidence="1" type="ORF">Vadar_011237</name>
</gene>
<reference evidence="1 2" key="1">
    <citation type="journal article" date="2021" name="Hortic Res">
        <title>High-quality reference genome and annotation aids understanding of berry development for evergreen blueberry (Vaccinium darrowii).</title>
        <authorList>
            <person name="Yu J."/>
            <person name="Hulse-Kemp A.M."/>
            <person name="Babiker E."/>
            <person name="Staton M."/>
        </authorList>
    </citation>
    <scope>NUCLEOTIDE SEQUENCE [LARGE SCALE GENOMIC DNA]</scope>
    <source>
        <strain evidence="2">cv. NJ 8807/NJ 8810</strain>
        <tissue evidence="1">Young leaf</tissue>
    </source>
</reference>
<organism evidence="1 2">
    <name type="scientific">Vaccinium darrowii</name>
    <dbReference type="NCBI Taxonomy" id="229202"/>
    <lineage>
        <taxon>Eukaryota</taxon>
        <taxon>Viridiplantae</taxon>
        <taxon>Streptophyta</taxon>
        <taxon>Embryophyta</taxon>
        <taxon>Tracheophyta</taxon>
        <taxon>Spermatophyta</taxon>
        <taxon>Magnoliopsida</taxon>
        <taxon>eudicotyledons</taxon>
        <taxon>Gunneridae</taxon>
        <taxon>Pentapetalae</taxon>
        <taxon>asterids</taxon>
        <taxon>Ericales</taxon>
        <taxon>Ericaceae</taxon>
        <taxon>Vaccinioideae</taxon>
        <taxon>Vaccinieae</taxon>
        <taxon>Vaccinium</taxon>
    </lineage>
</organism>